<accession>A0A9Q0Y6I6</accession>
<feature type="region of interest" description="Disordered" evidence="1">
    <location>
        <begin position="289"/>
        <end position="320"/>
    </location>
</feature>
<comment type="caution">
    <text evidence="2">The sequence shown here is derived from an EMBL/GenBank/DDBJ whole genome shotgun (WGS) entry which is preliminary data.</text>
</comment>
<protein>
    <recommendedName>
        <fullName evidence="4">Triadin</fullName>
    </recommendedName>
</protein>
<evidence type="ECO:0008006" key="4">
    <source>
        <dbReference type="Google" id="ProtNLM"/>
    </source>
</evidence>
<feature type="non-terminal residue" evidence="2">
    <location>
        <position position="443"/>
    </location>
</feature>
<feature type="non-terminal residue" evidence="2">
    <location>
        <position position="1"/>
    </location>
</feature>
<sequence>IQKEKPERHEKPEKREKPEKKRKTEKPEKPEKKEKVLPKEKAAKQEKPTKKPAPSPKVTEKVKPERQQKIEEKVSPKEKKSTKVEEKTKKDVKERKPESKAPEKVTSKEAQVEEVRPAKGKGKDKEEATLVLAEKSDTKGPAPHLFLSQIPAITPALPAAEVGTPNVTAIEPKTKRRKEVPETKATHGVKTKEAEDRKKVTHEKKIIPEIKAKALEEEKKVTHEKKAVSEMKTKGGKEERKKALGKTAVPEVKKAEPEKAPAAQPASVKAAAPAKQPVKDVLVKASVTQETHHKLKDAERTKIQPAAHLTKKAVHEKKEDRLLKAVEQDVAKEKLKFPTAMKEKEAGKPKEVKPTQKQKAEVIKETKETSHRLTAGQEVIKHGKDVPQRKPDKKKTEKPLKEKERKMAEVTHLKEEKAKVPAVKESHHHHNVTTDKLSKAAKT</sequence>
<dbReference type="Proteomes" id="UP001142489">
    <property type="component" value="Unassembled WGS sequence"/>
</dbReference>
<feature type="region of interest" description="Disordered" evidence="1">
    <location>
        <begin position="218"/>
        <end position="276"/>
    </location>
</feature>
<feature type="compositionally biased region" description="Basic and acidic residues" evidence="1">
    <location>
        <begin position="290"/>
        <end position="302"/>
    </location>
</feature>
<gene>
    <name evidence="2" type="ORF">JRQ81_007583</name>
</gene>
<feature type="compositionally biased region" description="Basic and acidic residues" evidence="1">
    <location>
        <begin position="25"/>
        <end position="49"/>
    </location>
</feature>
<feature type="compositionally biased region" description="Basic and acidic residues" evidence="1">
    <location>
        <begin position="1"/>
        <end position="19"/>
    </location>
</feature>
<evidence type="ECO:0000313" key="3">
    <source>
        <dbReference type="Proteomes" id="UP001142489"/>
    </source>
</evidence>
<evidence type="ECO:0000256" key="1">
    <source>
        <dbReference type="SAM" id="MobiDB-lite"/>
    </source>
</evidence>
<feature type="compositionally biased region" description="Basic and acidic residues" evidence="1">
    <location>
        <begin position="379"/>
        <end position="425"/>
    </location>
</feature>
<feature type="compositionally biased region" description="Low complexity" evidence="1">
    <location>
        <begin position="260"/>
        <end position="276"/>
    </location>
</feature>
<evidence type="ECO:0000313" key="2">
    <source>
        <dbReference type="EMBL" id="KAJ7341899.1"/>
    </source>
</evidence>
<keyword evidence="3" id="KW-1185">Reference proteome</keyword>
<reference evidence="2" key="1">
    <citation type="journal article" date="2023" name="DNA Res.">
        <title>Chromosome-level genome assembly of Phrynocephalus forsythii using third-generation DNA sequencing and Hi-C analysis.</title>
        <authorList>
            <person name="Qi Y."/>
            <person name="Zhao W."/>
            <person name="Zhao Y."/>
            <person name="Niu C."/>
            <person name="Cao S."/>
            <person name="Zhang Y."/>
        </authorList>
    </citation>
    <scope>NUCLEOTIDE SEQUENCE</scope>
    <source>
        <tissue evidence="2">Muscle</tissue>
    </source>
</reference>
<feature type="compositionally biased region" description="Basic and acidic residues" evidence="1">
    <location>
        <begin position="179"/>
        <end position="205"/>
    </location>
</feature>
<organism evidence="2 3">
    <name type="scientific">Phrynocephalus forsythii</name>
    <dbReference type="NCBI Taxonomy" id="171643"/>
    <lineage>
        <taxon>Eukaryota</taxon>
        <taxon>Metazoa</taxon>
        <taxon>Chordata</taxon>
        <taxon>Craniata</taxon>
        <taxon>Vertebrata</taxon>
        <taxon>Euteleostomi</taxon>
        <taxon>Lepidosauria</taxon>
        <taxon>Squamata</taxon>
        <taxon>Bifurcata</taxon>
        <taxon>Unidentata</taxon>
        <taxon>Episquamata</taxon>
        <taxon>Toxicofera</taxon>
        <taxon>Iguania</taxon>
        <taxon>Acrodonta</taxon>
        <taxon>Agamidae</taxon>
        <taxon>Agaminae</taxon>
        <taxon>Phrynocephalus</taxon>
    </lineage>
</organism>
<feature type="compositionally biased region" description="Basic and acidic residues" evidence="1">
    <location>
        <begin position="58"/>
        <end position="129"/>
    </location>
</feature>
<feature type="compositionally biased region" description="Basic and acidic residues" evidence="1">
    <location>
        <begin position="432"/>
        <end position="443"/>
    </location>
</feature>
<dbReference type="EMBL" id="JAPFRF010000002">
    <property type="protein sequence ID" value="KAJ7341899.1"/>
    <property type="molecule type" value="Genomic_DNA"/>
</dbReference>
<feature type="compositionally biased region" description="Basic and acidic residues" evidence="1">
    <location>
        <begin position="337"/>
        <end position="371"/>
    </location>
</feature>
<proteinExistence type="predicted"/>
<dbReference type="OrthoDB" id="9908116at2759"/>
<feature type="compositionally biased region" description="Basic and acidic residues" evidence="1">
    <location>
        <begin position="218"/>
        <end position="242"/>
    </location>
</feature>
<feature type="region of interest" description="Disordered" evidence="1">
    <location>
        <begin position="1"/>
        <end position="129"/>
    </location>
</feature>
<name>A0A9Q0Y6I6_9SAUR</name>
<dbReference type="AlphaFoldDB" id="A0A9Q0Y6I6"/>
<feature type="region of interest" description="Disordered" evidence="1">
    <location>
        <begin position="337"/>
        <end position="443"/>
    </location>
</feature>
<feature type="region of interest" description="Disordered" evidence="1">
    <location>
        <begin position="164"/>
        <end position="205"/>
    </location>
</feature>